<dbReference type="GO" id="GO:0005524">
    <property type="term" value="F:ATP binding"/>
    <property type="evidence" value="ECO:0007669"/>
    <property type="project" value="UniProtKB-KW"/>
</dbReference>
<organism evidence="7 8">
    <name type="scientific">Cloeon dipterum</name>
    <dbReference type="NCBI Taxonomy" id="197152"/>
    <lineage>
        <taxon>Eukaryota</taxon>
        <taxon>Metazoa</taxon>
        <taxon>Ecdysozoa</taxon>
        <taxon>Arthropoda</taxon>
        <taxon>Hexapoda</taxon>
        <taxon>Insecta</taxon>
        <taxon>Pterygota</taxon>
        <taxon>Palaeoptera</taxon>
        <taxon>Ephemeroptera</taxon>
        <taxon>Pisciforma</taxon>
        <taxon>Baetidae</taxon>
        <taxon>Cloeon</taxon>
    </lineage>
</organism>
<dbReference type="GO" id="GO:0003341">
    <property type="term" value="P:cilium movement"/>
    <property type="evidence" value="ECO:0007669"/>
    <property type="project" value="TreeGrafter"/>
</dbReference>
<evidence type="ECO:0000256" key="5">
    <source>
        <dbReference type="ARBA" id="ARBA00022840"/>
    </source>
</evidence>
<feature type="compositionally biased region" description="Basic residues" evidence="6">
    <location>
        <begin position="750"/>
        <end position="762"/>
    </location>
</feature>
<accession>A0A8S1DDS7</accession>
<dbReference type="Gene3D" id="3.30.470.20">
    <property type="entry name" value="ATP-grasp fold, B domain"/>
    <property type="match status" value="1"/>
</dbReference>
<sequence length="871" mass="99409">MQQRTDGQSMDGEEGGHGSLVASGREAEGARRPPAHASVSYERLRLLKQTVDAAVKEHRVFSVAGAFPAIRQALKQRGWLEKSSCSLARKKKQTLKHSEGSTSNIFDMEDPLLIARLLRNCVPDLVWALRSDTVDWRSLNRWQLVNRFPKALFTTKVGLTNALQHMHWFTEQGVSETFFPRSYCVSQADEMDAFVADFRLTACFSLLRHVIKSNSDQNTPILPKQIWIPPKAVQFAMSRAKEHTRHLKHEDVDDPEITHKVWDCEWDQFLTYYYQTVHECALVAWDTPQQKDDNFASMAELLNQYLHLQPYSSHDGTLNLWIVKPGARSCGRGIQIMSRLENITARTQPGIGKEARFVVQKYIERPMLIYETKFDIRQWFLITCAQPLTIWMYRESYLRFCSQIFDLRNLHESVHLSNNAVQCRYRNCERDKSLPDENMWDCYTFQTYLRSIGRADAWDEIIYPGMRTGIIGTMLASQDWLQDCQKNCFELYGADFLLSENDLQPWLLEINCSPCMAPSTSVTARMCAQCLEDVLKVVVDRRDDKEASTGMFELIYKQNTPPAPPYQGVALGVKGRRMMAQRQKRRKRRSKKKNDDSESSSSETTESESTEDENKLNLVGQHRVMMDSPLKVVKADLNAPKRKQTSQPQLFNFELLNNLNQLTQPAAISAAELRSRLEHLLLEKNQAKERESRPSSSMQIHTTGSSRPQSASTPRPPKNKGQKSNGGKFKGKVSGKIMSVVERSSESGKGKRGRAVTAKKRSKSVEKEAPKAAEEEVEEEKQEETTSPRQELMLQPDNLRSAKVKLSCIAVENSECFRDPSKSLALVKEWRRRLETTRASCEQMLAQLKAFRDPPSGRSSLSTLYNLSQAG</sequence>
<dbReference type="EMBL" id="CADEPI010000184">
    <property type="protein sequence ID" value="CAB3379346.1"/>
    <property type="molecule type" value="Genomic_DNA"/>
</dbReference>
<gene>
    <name evidence="7" type="ORF">CLODIP_2_CD10380</name>
</gene>
<feature type="region of interest" description="Disordered" evidence="6">
    <location>
        <begin position="565"/>
        <end position="623"/>
    </location>
</feature>
<proteinExistence type="predicted"/>
<evidence type="ECO:0000256" key="4">
    <source>
        <dbReference type="ARBA" id="ARBA00022741"/>
    </source>
</evidence>
<dbReference type="PROSITE" id="PS51221">
    <property type="entry name" value="TTL"/>
    <property type="match status" value="1"/>
</dbReference>
<feature type="compositionally biased region" description="Basic residues" evidence="6">
    <location>
        <begin position="574"/>
        <end position="592"/>
    </location>
</feature>
<dbReference type="PANTHER" id="PTHR45870">
    <property type="entry name" value="TUBULIN MONOGLYCYLASE TTLL3"/>
    <property type="match status" value="1"/>
</dbReference>
<reference evidence="7 8" key="1">
    <citation type="submission" date="2020-04" db="EMBL/GenBank/DDBJ databases">
        <authorList>
            <person name="Alioto T."/>
            <person name="Alioto T."/>
            <person name="Gomez Garrido J."/>
        </authorList>
    </citation>
    <scope>NUCLEOTIDE SEQUENCE [LARGE SCALE GENOMIC DNA]</scope>
</reference>
<dbReference type="InterPro" id="IPR004344">
    <property type="entry name" value="TTL/TTLL_fam"/>
</dbReference>
<comment type="caution">
    <text evidence="7">The sequence shown here is derived from an EMBL/GenBank/DDBJ whole genome shotgun (WGS) entry which is preliminary data.</text>
</comment>
<evidence type="ECO:0000256" key="2">
    <source>
        <dbReference type="ARBA" id="ARBA00022490"/>
    </source>
</evidence>
<keyword evidence="2" id="KW-0963">Cytoplasm</keyword>
<dbReference type="GO" id="GO:0015630">
    <property type="term" value="C:microtubule cytoskeleton"/>
    <property type="evidence" value="ECO:0007669"/>
    <property type="project" value="TreeGrafter"/>
</dbReference>
<dbReference type="PANTHER" id="PTHR45870:SF2">
    <property type="entry name" value="TUBULIN MONOGLYCYLASE TTLL3"/>
    <property type="match status" value="1"/>
</dbReference>
<keyword evidence="3" id="KW-0436">Ligase</keyword>
<feature type="compositionally biased region" description="Polar residues" evidence="6">
    <location>
        <begin position="694"/>
        <end position="713"/>
    </location>
</feature>
<evidence type="ECO:0000313" key="8">
    <source>
        <dbReference type="Proteomes" id="UP000494165"/>
    </source>
</evidence>
<keyword evidence="5" id="KW-0067">ATP-binding</keyword>
<dbReference type="OrthoDB" id="202825at2759"/>
<evidence type="ECO:0000313" key="7">
    <source>
        <dbReference type="EMBL" id="CAB3379346.1"/>
    </source>
</evidence>
<evidence type="ECO:0000256" key="1">
    <source>
        <dbReference type="ARBA" id="ARBA00004496"/>
    </source>
</evidence>
<dbReference type="GO" id="GO:0070736">
    <property type="term" value="F:protein-glycine ligase activity, initiating"/>
    <property type="evidence" value="ECO:0007669"/>
    <property type="project" value="TreeGrafter"/>
</dbReference>
<dbReference type="GO" id="GO:0060271">
    <property type="term" value="P:cilium assembly"/>
    <property type="evidence" value="ECO:0007669"/>
    <property type="project" value="TreeGrafter"/>
</dbReference>
<evidence type="ECO:0000256" key="3">
    <source>
        <dbReference type="ARBA" id="ARBA00022598"/>
    </source>
</evidence>
<protein>
    <recommendedName>
        <fullName evidence="9">Tubulin glycylase 3A</fullName>
    </recommendedName>
</protein>
<dbReference type="Proteomes" id="UP000494165">
    <property type="component" value="Unassembled WGS sequence"/>
</dbReference>
<feature type="compositionally biased region" description="Polar residues" evidence="6">
    <location>
        <begin position="857"/>
        <end position="871"/>
    </location>
</feature>
<feature type="region of interest" description="Disordered" evidence="6">
    <location>
        <begin position="1"/>
        <end position="36"/>
    </location>
</feature>
<name>A0A8S1DDS7_9INSE</name>
<evidence type="ECO:0008006" key="9">
    <source>
        <dbReference type="Google" id="ProtNLM"/>
    </source>
</evidence>
<dbReference type="Pfam" id="PF03133">
    <property type="entry name" value="TTL"/>
    <property type="match status" value="1"/>
</dbReference>
<dbReference type="InterPro" id="IPR051437">
    <property type="entry name" value="TTLL_monoglycylase"/>
</dbReference>
<dbReference type="AlphaFoldDB" id="A0A8S1DDS7"/>
<keyword evidence="8" id="KW-1185">Reference proteome</keyword>
<dbReference type="GO" id="GO:0005930">
    <property type="term" value="C:axoneme"/>
    <property type="evidence" value="ECO:0007669"/>
    <property type="project" value="TreeGrafter"/>
</dbReference>
<feature type="region of interest" description="Disordered" evidence="6">
    <location>
        <begin position="852"/>
        <end position="871"/>
    </location>
</feature>
<comment type="subcellular location">
    <subcellularLocation>
        <location evidence="1">Cytoplasm</location>
    </subcellularLocation>
</comment>
<evidence type="ECO:0000256" key="6">
    <source>
        <dbReference type="SAM" id="MobiDB-lite"/>
    </source>
</evidence>
<feature type="compositionally biased region" description="Basic and acidic residues" evidence="6">
    <location>
        <begin position="763"/>
        <end position="774"/>
    </location>
</feature>
<keyword evidence="4" id="KW-0547">Nucleotide-binding</keyword>
<dbReference type="SUPFAM" id="SSF56059">
    <property type="entry name" value="Glutathione synthetase ATP-binding domain-like"/>
    <property type="match status" value="1"/>
</dbReference>
<feature type="region of interest" description="Disordered" evidence="6">
    <location>
        <begin position="685"/>
        <end position="796"/>
    </location>
</feature>